<organism evidence="2 3">
    <name type="scientific">Methylocystis borbori</name>
    <dbReference type="NCBI Taxonomy" id="3118750"/>
    <lineage>
        <taxon>Bacteria</taxon>
        <taxon>Pseudomonadati</taxon>
        <taxon>Pseudomonadota</taxon>
        <taxon>Alphaproteobacteria</taxon>
        <taxon>Hyphomicrobiales</taxon>
        <taxon>Methylocystaceae</taxon>
        <taxon>Methylocystis</taxon>
    </lineage>
</organism>
<dbReference type="Proteomes" id="UP001350748">
    <property type="component" value="Unassembled WGS sequence"/>
</dbReference>
<name>A0ABU7XNA4_9HYPH</name>
<feature type="signal peptide" evidence="1">
    <location>
        <begin position="1"/>
        <end position="28"/>
    </location>
</feature>
<evidence type="ECO:0008006" key="4">
    <source>
        <dbReference type="Google" id="ProtNLM"/>
    </source>
</evidence>
<comment type="caution">
    <text evidence="2">The sequence shown here is derived from an EMBL/GenBank/DDBJ whole genome shotgun (WGS) entry which is preliminary data.</text>
</comment>
<dbReference type="RefSeq" id="WP_332083024.1">
    <property type="nucleotide sequence ID" value="NZ_JAZHYN010000071.1"/>
</dbReference>
<sequence length="123" mass="13100">MRKGLKMALTGALCGAVMATALPAEVLAGPTSAAKPDAVGLSSSVENVWYRRGWRGGYYRRGYNPGGAIAAGLGLGLLGAGLAASSGYYGGYPYYYGGYGYYPGYSYGGYYPYYNYNDWGWGW</sequence>
<evidence type="ECO:0000313" key="2">
    <source>
        <dbReference type="EMBL" id="MEF3367991.1"/>
    </source>
</evidence>
<dbReference type="EMBL" id="JAZHYN010000071">
    <property type="protein sequence ID" value="MEF3367991.1"/>
    <property type="molecule type" value="Genomic_DNA"/>
</dbReference>
<evidence type="ECO:0000313" key="3">
    <source>
        <dbReference type="Proteomes" id="UP001350748"/>
    </source>
</evidence>
<keyword evidence="3" id="KW-1185">Reference proteome</keyword>
<accession>A0ABU7XNA4</accession>
<feature type="chain" id="PRO_5045137375" description="Sulfur globule protein" evidence="1">
    <location>
        <begin position="29"/>
        <end position="123"/>
    </location>
</feature>
<evidence type="ECO:0000256" key="1">
    <source>
        <dbReference type="SAM" id="SignalP"/>
    </source>
</evidence>
<reference evidence="2 3" key="1">
    <citation type="submission" date="2024-02" db="EMBL/GenBank/DDBJ databases">
        <authorList>
            <person name="Grouzdev D."/>
        </authorList>
    </citation>
    <scope>NUCLEOTIDE SEQUENCE [LARGE SCALE GENOMIC DNA]</scope>
    <source>
        <strain evidence="2 3">9N</strain>
    </source>
</reference>
<protein>
    <recommendedName>
        <fullName evidence="4">Sulfur globule protein</fullName>
    </recommendedName>
</protein>
<keyword evidence="1" id="KW-0732">Signal</keyword>
<gene>
    <name evidence="2" type="ORF">V3H18_15760</name>
</gene>
<proteinExistence type="predicted"/>